<keyword evidence="7 11" id="KW-0408">Iron</keyword>
<evidence type="ECO:0000256" key="1">
    <source>
        <dbReference type="ARBA" id="ARBA00005209"/>
    </source>
</evidence>
<feature type="binding site" evidence="7 10">
    <location>
        <position position="347"/>
    </location>
    <ligand>
        <name>Mg(2+)</name>
        <dbReference type="ChEBI" id="CHEBI:18420"/>
    </ligand>
</feature>
<dbReference type="STRING" id="1401685.P857_806"/>
<dbReference type="PANTHER" id="PTHR11907">
    <property type="entry name" value="AMIDOPHOSPHORIBOSYLTRANSFERASE"/>
    <property type="match status" value="1"/>
</dbReference>
<dbReference type="GO" id="GO:0009113">
    <property type="term" value="P:purine nucleobase biosynthetic process"/>
    <property type="evidence" value="ECO:0007669"/>
    <property type="project" value="UniProtKB-UniRule"/>
</dbReference>
<evidence type="ECO:0000256" key="10">
    <source>
        <dbReference type="PIRSR" id="PIRSR000485-2"/>
    </source>
</evidence>
<name>W2UZP3_9RICK</name>
<evidence type="ECO:0000313" key="13">
    <source>
        <dbReference type="EMBL" id="ETO91636.1"/>
    </source>
</evidence>
<dbReference type="InterPro" id="IPR000836">
    <property type="entry name" value="PRTase_dom"/>
</dbReference>
<dbReference type="GO" id="GO:0006189">
    <property type="term" value="P:'de novo' IMP biosynthetic process"/>
    <property type="evidence" value="ECO:0007669"/>
    <property type="project" value="UniProtKB-UniRule"/>
</dbReference>
<dbReference type="InterPro" id="IPR029057">
    <property type="entry name" value="PRTase-like"/>
</dbReference>
<evidence type="ECO:0000256" key="2">
    <source>
        <dbReference type="ARBA" id="ARBA00010138"/>
    </source>
</evidence>
<evidence type="ECO:0000256" key="8">
    <source>
        <dbReference type="PIRNR" id="PIRNR000485"/>
    </source>
</evidence>
<reference evidence="13 14" key="1">
    <citation type="journal article" date="2013" name="PLoS ONE">
        <title>Bacterial endosymbiosis in a chordate host: long-term co-evolution and conservation of secondary metabolism.</title>
        <authorList>
            <person name="Kwan J.C."/>
            <person name="Schmidt E.W."/>
        </authorList>
    </citation>
    <scope>NUCLEOTIDE SEQUENCE [LARGE SCALE GENOMIC DNA]</scope>
    <source>
        <strain evidence="14">L6</strain>
    </source>
</reference>
<feature type="binding site" evidence="7 11">
    <location>
        <position position="442"/>
    </location>
    <ligand>
        <name>[4Fe-4S] cluster</name>
        <dbReference type="ChEBI" id="CHEBI:49883"/>
    </ligand>
</feature>
<feature type="binding site" evidence="7 11">
    <location>
        <position position="439"/>
    </location>
    <ligand>
        <name>[4Fe-4S] cluster</name>
        <dbReference type="ChEBI" id="CHEBI:49883"/>
    </ligand>
</feature>
<comment type="function">
    <text evidence="7">Catalyzes the formation of phosphoribosylamine from phosphoribosylpyrophosphate (PRPP) and glutamine.</text>
</comment>
<feature type="binding site" evidence="7 10">
    <location>
        <position position="348"/>
    </location>
    <ligand>
        <name>Mg(2+)</name>
        <dbReference type="ChEBI" id="CHEBI:18420"/>
    </ligand>
</feature>
<evidence type="ECO:0000259" key="12">
    <source>
        <dbReference type="PROSITE" id="PS51278"/>
    </source>
</evidence>
<dbReference type="Pfam" id="PF13537">
    <property type="entry name" value="GATase_7"/>
    <property type="match status" value="1"/>
</dbReference>
<feature type="domain" description="Glutamine amidotransferase type-2" evidence="12">
    <location>
        <begin position="8"/>
        <end position="222"/>
    </location>
</feature>
<keyword evidence="4 7" id="KW-0808">Transferase</keyword>
<comment type="catalytic activity">
    <reaction evidence="7 8">
        <text>5-phospho-beta-D-ribosylamine + L-glutamate + diphosphate = 5-phospho-alpha-D-ribose 1-diphosphate + L-glutamine + H2O</text>
        <dbReference type="Rhea" id="RHEA:14905"/>
        <dbReference type="ChEBI" id="CHEBI:15377"/>
        <dbReference type="ChEBI" id="CHEBI:29985"/>
        <dbReference type="ChEBI" id="CHEBI:33019"/>
        <dbReference type="ChEBI" id="CHEBI:58017"/>
        <dbReference type="ChEBI" id="CHEBI:58359"/>
        <dbReference type="ChEBI" id="CHEBI:58681"/>
        <dbReference type="EC" id="2.4.2.14"/>
    </reaction>
</comment>
<dbReference type="Pfam" id="PF00156">
    <property type="entry name" value="Pribosyltran"/>
    <property type="match status" value="1"/>
</dbReference>
<feature type="binding site" evidence="7 11">
    <location>
        <position position="240"/>
    </location>
    <ligand>
        <name>[4Fe-4S] cluster</name>
        <dbReference type="ChEBI" id="CHEBI:49883"/>
    </ligand>
</feature>
<feature type="binding site" evidence="7 10">
    <location>
        <position position="287"/>
    </location>
    <ligand>
        <name>Mg(2+)</name>
        <dbReference type="ChEBI" id="CHEBI:18420"/>
    </ligand>
</feature>
<keyword evidence="7 10" id="KW-0479">Metal-binding</keyword>
<evidence type="ECO:0000256" key="7">
    <source>
        <dbReference type="HAMAP-Rule" id="MF_01931"/>
    </source>
</evidence>
<evidence type="ECO:0000256" key="3">
    <source>
        <dbReference type="ARBA" id="ARBA00022676"/>
    </source>
</evidence>
<proteinExistence type="inferred from homology"/>
<evidence type="ECO:0000256" key="5">
    <source>
        <dbReference type="ARBA" id="ARBA00022755"/>
    </source>
</evidence>
<comment type="cofactor">
    <cofactor evidence="7 11">
        <name>[4Fe-4S] cluster</name>
        <dbReference type="ChEBI" id="CHEBI:49883"/>
    </cofactor>
    <text evidence="7 11">Binds 1 [4Fe-4S] cluster per subunit.</text>
</comment>
<dbReference type="UniPathway" id="UPA00074">
    <property type="reaction ID" value="UER00124"/>
</dbReference>
<comment type="caution">
    <text evidence="13">The sequence shown here is derived from an EMBL/GenBank/DDBJ whole genome shotgun (WGS) entry which is preliminary data.</text>
</comment>
<dbReference type="Proteomes" id="UP000018951">
    <property type="component" value="Unassembled WGS sequence"/>
</dbReference>
<dbReference type="GO" id="GO:0000287">
    <property type="term" value="F:magnesium ion binding"/>
    <property type="evidence" value="ECO:0007669"/>
    <property type="project" value="UniProtKB-UniRule"/>
</dbReference>
<feature type="active site" description="Nucleophile" evidence="7 9">
    <location>
        <position position="8"/>
    </location>
</feature>
<dbReference type="Gene3D" id="3.60.20.10">
    <property type="entry name" value="Glutamine Phosphoribosylpyrophosphate, subunit 1, domain 1"/>
    <property type="match status" value="1"/>
</dbReference>
<organism evidence="13 14">
    <name type="scientific">Candidatus Xenolissoclinum pacificiensis L6</name>
    <dbReference type="NCBI Taxonomy" id="1401685"/>
    <lineage>
        <taxon>Bacteria</taxon>
        <taxon>Pseudomonadati</taxon>
        <taxon>Pseudomonadota</taxon>
        <taxon>Alphaproteobacteria</taxon>
        <taxon>Rickettsiales</taxon>
        <taxon>Anaplasmataceae</taxon>
        <taxon>Candidatus Xenolissoclinum</taxon>
    </lineage>
</organism>
<dbReference type="HAMAP" id="MF_01931">
    <property type="entry name" value="PurF"/>
    <property type="match status" value="1"/>
</dbReference>
<keyword evidence="7" id="KW-0004">4Fe-4S</keyword>
<sequence>MTKLREKCGVFCVQGHVNAVETTVIGLKALQHRGHESFGIFTFTNSEPVFFHEKGYVRYVEHDFSNTRAIGHVRYSTSGSEESIFPQPASFKIDGKYVALSYNGNIVNTDQLHSYLYKNNDTILSSDIDSEIFVSLLVHSKADTLEEKIQSSFQYVQGAFSIAILTGDSIIAVRDVQGIRPLVIGKKDGSYAIASETCALHTLNMDFIRDVLPGEILTIKTDNTMHSIFLPNAYALAKMCVFEYIYFARPDSTLENLNVYNTRKNIGVLLAQIYQLSADMVIPMPDSGIATALGYSQASNIPIEFAIVKNSYVGRTFIDPNDKQKALSVKLQINRSVIHNKKVIIVDDSIVRGNTMKAISQMLKQADAQEIHLIISSPAIRHSCFYGIDTPNTEELISNSLCSEKLAEYLGITSVKFLPIELLYRALGYSFHKTNRRFCDACFTGDYSIEKDNNLLANLE</sequence>
<dbReference type="CDD" id="cd06223">
    <property type="entry name" value="PRTases_typeI"/>
    <property type="match status" value="1"/>
</dbReference>
<feature type="binding site" evidence="7 11">
    <location>
        <position position="384"/>
    </location>
    <ligand>
        <name>[4Fe-4S] cluster</name>
        <dbReference type="ChEBI" id="CHEBI:49883"/>
    </ligand>
</feature>
<dbReference type="GO" id="GO:0004044">
    <property type="term" value="F:amidophosphoribosyltransferase activity"/>
    <property type="evidence" value="ECO:0007669"/>
    <property type="project" value="UniProtKB-UniRule"/>
</dbReference>
<comment type="similarity">
    <text evidence="2 7 8">In the C-terminal section; belongs to the purine/pyrimidine phosphoribosyltransferase family.</text>
</comment>
<dbReference type="GO" id="GO:0051539">
    <property type="term" value="F:4 iron, 4 sulfur cluster binding"/>
    <property type="evidence" value="ECO:0007669"/>
    <property type="project" value="UniProtKB-KW"/>
</dbReference>
<keyword evidence="6 7" id="KW-0315">Glutamine amidotransferase</keyword>
<dbReference type="InterPro" id="IPR017932">
    <property type="entry name" value="GATase_2_dom"/>
</dbReference>
<evidence type="ECO:0000256" key="4">
    <source>
        <dbReference type="ARBA" id="ARBA00022679"/>
    </source>
</evidence>
<keyword evidence="14" id="KW-1185">Reference proteome</keyword>
<protein>
    <recommendedName>
        <fullName evidence="7">Amidophosphoribosyltransferase</fullName>
        <shortName evidence="7">ATase</shortName>
        <ecNumber evidence="7">2.4.2.14</ecNumber>
    </recommendedName>
    <alternativeName>
        <fullName evidence="7">Glutamine phosphoribosylpyrophosphate amidotransferase</fullName>
        <shortName evidence="7">GPATase</shortName>
    </alternativeName>
</protein>
<evidence type="ECO:0000313" key="14">
    <source>
        <dbReference type="Proteomes" id="UP000018951"/>
    </source>
</evidence>
<gene>
    <name evidence="7 13" type="primary">purF</name>
    <name evidence="13" type="ORF">P857_806</name>
</gene>
<comment type="pathway">
    <text evidence="1 7 8">Purine metabolism; IMP biosynthesis via de novo pathway; N(1)-(5-phospho-D-ribosyl)glycinamide from 5-phospho-alpha-D-ribose 1-diphosphate: step 1/2.</text>
</comment>
<dbReference type="Gene3D" id="3.40.50.2020">
    <property type="match status" value="1"/>
</dbReference>
<evidence type="ECO:0000256" key="9">
    <source>
        <dbReference type="PIRSR" id="PIRSR000485-1"/>
    </source>
</evidence>
<accession>W2UZP3</accession>
<dbReference type="PIRSF" id="PIRSF000485">
    <property type="entry name" value="Amd_phspho_trans"/>
    <property type="match status" value="1"/>
</dbReference>
<dbReference type="EC" id="2.4.2.14" evidence="7"/>
<keyword evidence="5 7" id="KW-0658">Purine biosynthesis</keyword>
<dbReference type="PATRIC" id="fig|1401685.3.peg.37"/>
<dbReference type="AlphaFoldDB" id="W2UZP3"/>
<dbReference type="SUPFAM" id="SSF53271">
    <property type="entry name" value="PRTase-like"/>
    <property type="match status" value="1"/>
</dbReference>
<comment type="cofactor">
    <cofactor evidence="7 10">
        <name>Mg(2+)</name>
        <dbReference type="ChEBI" id="CHEBI:18420"/>
    </cofactor>
    <text evidence="7 10">Binds 1 Mg(2+) ion per subunit.</text>
</comment>
<dbReference type="InterPro" id="IPR029055">
    <property type="entry name" value="Ntn_hydrolases_N"/>
</dbReference>
<dbReference type="PROSITE" id="PS51278">
    <property type="entry name" value="GATASE_TYPE_2"/>
    <property type="match status" value="1"/>
</dbReference>
<dbReference type="InterPro" id="IPR005854">
    <property type="entry name" value="PurF"/>
</dbReference>
<dbReference type="EMBL" id="AXCJ01000001">
    <property type="protein sequence ID" value="ETO91636.1"/>
    <property type="molecule type" value="Genomic_DNA"/>
</dbReference>
<dbReference type="NCBIfam" id="TIGR01134">
    <property type="entry name" value="purF"/>
    <property type="match status" value="1"/>
</dbReference>
<keyword evidence="7 11" id="KW-0411">Iron-sulfur</keyword>
<dbReference type="SUPFAM" id="SSF56235">
    <property type="entry name" value="N-terminal nucleophile aminohydrolases (Ntn hydrolases)"/>
    <property type="match status" value="1"/>
</dbReference>
<keyword evidence="7 10" id="KW-0460">Magnesium</keyword>
<evidence type="ECO:0000256" key="6">
    <source>
        <dbReference type="ARBA" id="ARBA00022962"/>
    </source>
</evidence>
<keyword evidence="3 7" id="KW-0328">Glycosyltransferase</keyword>
<evidence type="ECO:0000256" key="11">
    <source>
        <dbReference type="PIRSR" id="PIRSR000485-3"/>
    </source>
</evidence>